<dbReference type="Pfam" id="PF14559">
    <property type="entry name" value="TPR_19"/>
    <property type="match status" value="1"/>
</dbReference>
<gene>
    <name evidence="5" type="ORF">DesfrDRAFT_1727</name>
</gene>
<organism evidence="5 6">
    <name type="scientific">Solidesulfovibrio fructosivorans JJ]</name>
    <dbReference type="NCBI Taxonomy" id="596151"/>
    <lineage>
        <taxon>Bacteria</taxon>
        <taxon>Pseudomonadati</taxon>
        <taxon>Thermodesulfobacteriota</taxon>
        <taxon>Desulfovibrionia</taxon>
        <taxon>Desulfovibrionales</taxon>
        <taxon>Desulfovibrionaceae</taxon>
        <taxon>Solidesulfovibrio</taxon>
    </lineage>
</organism>
<name>E1JVS8_SOLFR</name>
<dbReference type="OrthoDB" id="5469953at2"/>
<dbReference type="eggNOG" id="COG0457">
    <property type="taxonomic scope" value="Bacteria"/>
</dbReference>
<evidence type="ECO:0000256" key="2">
    <source>
        <dbReference type="ARBA" id="ARBA00022803"/>
    </source>
</evidence>
<keyword evidence="2 3" id="KW-0802">TPR repeat</keyword>
<feature type="region of interest" description="Disordered" evidence="4">
    <location>
        <begin position="244"/>
        <end position="263"/>
    </location>
</feature>
<protein>
    <submittedName>
        <fullName evidence="5">Tetratricopeptide TPR_2 repeat protein</fullName>
    </submittedName>
</protein>
<evidence type="ECO:0000313" key="6">
    <source>
        <dbReference type="Proteomes" id="UP000006250"/>
    </source>
</evidence>
<comment type="caution">
    <text evidence="5">The sequence shown here is derived from an EMBL/GenBank/DDBJ whole genome shotgun (WGS) entry which is preliminary data.</text>
</comment>
<feature type="repeat" description="TPR" evidence="3">
    <location>
        <begin position="92"/>
        <end position="125"/>
    </location>
</feature>
<dbReference type="InterPro" id="IPR019734">
    <property type="entry name" value="TPR_rpt"/>
</dbReference>
<dbReference type="PANTHER" id="PTHR44943">
    <property type="entry name" value="CELLULOSE SYNTHASE OPERON PROTEIN C"/>
    <property type="match status" value="1"/>
</dbReference>
<keyword evidence="6" id="KW-1185">Reference proteome</keyword>
<evidence type="ECO:0000256" key="1">
    <source>
        <dbReference type="ARBA" id="ARBA00022737"/>
    </source>
</evidence>
<dbReference type="SMART" id="SM00028">
    <property type="entry name" value="TPR"/>
    <property type="match status" value="3"/>
</dbReference>
<dbReference type="PROSITE" id="PS50005">
    <property type="entry name" value="TPR"/>
    <property type="match status" value="1"/>
</dbReference>
<reference evidence="5 6" key="1">
    <citation type="submission" date="2010-08" db="EMBL/GenBank/DDBJ databases">
        <title>The draft genome of Desulfovibrio fructosovorans JJ.</title>
        <authorList>
            <consortium name="US DOE Joint Genome Institute (JGI-PGF)"/>
            <person name="Lucas S."/>
            <person name="Copeland A."/>
            <person name="Lapidus A."/>
            <person name="Cheng J.-F."/>
            <person name="Bruce D."/>
            <person name="Goodwin L."/>
            <person name="Pitluck S."/>
            <person name="Land M.L."/>
            <person name="Hauser L."/>
            <person name="Chang Y.-J."/>
            <person name="Jeffries C."/>
            <person name="Wall J.D."/>
            <person name="Stahl D.A."/>
            <person name="Arkin A.P."/>
            <person name="Dehal P."/>
            <person name="Stolyar S.M."/>
            <person name="Hazen T.C."/>
            <person name="Woyke T.J."/>
        </authorList>
    </citation>
    <scope>NUCLEOTIDE SEQUENCE [LARGE SCALE GENOMIC DNA]</scope>
    <source>
        <strain evidence="5 6">JJ</strain>
    </source>
</reference>
<dbReference type="InterPro" id="IPR051685">
    <property type="entry name" value="Ycf3/AcsC/BcsC/TPR_MFPF"/>
</dbReference>
<dbReference type="Gene3D" id="1.25.40.10">
    <property type="entry name" value="Tetratricopeptide repeat domain"/>
    <property type="match status" value="1"/>
</dbReference>
<dbReference type="SUPFAM" id="SSF48452">
    <property type="entry name" value="TPR-like"/>
    <property type="match status" value="1"/>
</dbReference>
<evidence type="ECO:0000313" key="5">
    <source>
        <dbReference type="EMBL" id="EFL51566.1"/>
    </source>
</evidence>
<keyword evidence="1" id="KW-0677">Repeat</keyword>
<accession>E1JVS8</accession>
<dbReference type="EMBL" id="AECZ01000009">
    <property type="protein sequence ID" value="EFL51566.1"/>
    <property type="molecule type" value="Genomic_DNA"/>
</dbReference>
<dbReference type="Proteomes" id="UP000006250">
    <property type="component" value="Unassembled WGS sequence"/>
</dbReference>
<proteinExistence type="predicted"/>
<dbReference type="STRING" id="596151.DesfrDRAFT_1727"/>
<evidence type="ECO:0000256" key="4">
    <source>
        <dbReference type="SAM" id="MobiDB-lite"/>
    </source>
</evidence>
<dbReference type="AlphaFoldDB" id="E1JVS8"/>
<sequence>MAEALQAERFAVAVSQRESYKTGFGGTTQASERVLYYYAEKTPEAGISVQALNANSVPSGEKTSVSEPEFLEKFKPEPLIYYNQVKPRMDEMLAELEKGEKHLEAGRMDKAEKSFQKALEYDAENLRAIFGLGNAYLAAGKMVEAGEIFEKIMSIELAFGPENKFLFNEFGIRMRKHGLLDMAKVYYAKALTVSEADENLHFNLGRVLFELGEFAAAATEAGKCLAINPGFLIAKKLRAAAEKRTVPAPPAAPPAAPTATDAG</sequence>
<dbReference type="Pfam" id="PF13181">
    <property type="entry name" value="TPR_8"/>
    <property type="match status" value="1"/>
</dbReference>
<dbReference type="PANTHER" id="PTHR44943:SF8">
    <property type="entry name" value="TPR REPEAT-CONTAINING PROTEIN MJ0263"/>
    <property type="match status" value="1"/>
</dbReference>
<dbReference type="InterPro" id="IPR011990">
    <property type="entry name" value="TPR-like_helical_dom_sf"/>
</dbReference>
<feature type="compositionally biased region" description="Pro residues" evidence="4">
    <location>
        <begin position="247"/>
        <end position="256"/>
    </location>
</feature>
<dbReference type="RefSeq" id="WP_005992992.1">
    <property type="nucleotide sequence ID" value="NZ_AECZ01000009.1"/>
</dbReference>
<evidence type="ECO:0000256" key="3">
    <source>
        <dbReference type="PROSITE-ProRule" id="PRU00339"/>
    </source>
</evidence>